<dbReference type="GO" id="GO:0003677">
    <property type="term" value="F:DNA binding"/>
    <property type="evidence" value="ECO:0007669"/>
    <property type="project" value="InterPro"/>
</dbReference>
<evidence type="ECO:0000313" key="2">
    <source>
        <dbReference type="EMBL" id="RDS84942.1"/>
    </source>
</evidence>
<dbReference type="InterPro" id="IPR002686">
    <property type="entry name" value="Transposase_17"/>
</dbReference>
<organism evidence="2 3">
    <name type="scientific">Dyella monticola</name>
    <dbReference type="NCBI Taxonomy" id="1927958"/>
    <lineage>
        <taxon>Bacteria</taxon>
        <taxon>Pseudomonadati</taxon>
        <taxon>Pseudomonadota</taxon>
        <taxon>Gammaproteobacteria</taxon>
        <taxon>Lysobacterales</taxon>
        <taxon>Rhodanobacteraceae</taxon>
        <taxon>Dyella</taxon>
    </lineage>
</organism>
<dbReference type="GO" id="GO:0004803">
    <property type="term" value="F:transposase activity"/>
    <property type="evidence" value="ECO:0007669"/>
    <property type="project" value="InterPro"/>
</dbReference>
<keyword evidence="3" id="KW-1185">Reference proteome</keyword>
<accession>A0A370X9G2</accession>
<dbReference type="GO" id="GO:0006313">
    <property type="term" value="P:DNA transposition"/>
    <property type="evidence" value="ECO:0007669"/>
    <property type="project" value="InterPro"/>
</dbReference>
<evidence type="ECO:0000259" key="1">
    <source>
        <dbReference type="SMART" id="SM01321"/>
    </source>
</evidence>
<dbReference type="RefSeq" id="WP_115494180.1">
    <property type="nucleotide sequence ID" value="NZ_QRBE01000001.1"/>
</dbReference>
<dbReference type="Gene3D" id="3.30.70.1290">
    <property type="entry name" value="Transposase IS200-like"/>
    <property type="match status" value="1"/>
</dbReference>
<proteinExistence type="predicted"/>
<dbReference type="PANTHER" id="PTHR34322">
    <property type="entry name" value="TRANSPOSASE, Y1_TNP DOMAIN-CONTAINING"/>
    <property type="match status" value="1"/>
</dbReference>
<dbReference type="Pfam" id="PF01797">
    <property type="entry name" value="Y1_Tnp"/>
    <property type="match status" value="1"/>
</dbReference>
<name>A0A370X9G2_9GAMM</name>
<feature type="domain" description="Transposase IS200-like" evidence="1">
    <location>
        <begin position="9"/>
        <end position="123"/>
    </location>
</feature>
<dbReference type="SUPFAM" id="SSF143422">
    <property type="entry name" value="Transposase IS200-like"/>
    <property type="match status" value="1"/>
</dbReference>
<dbReference type="PANTHER" id="PTHR34322:SF2">
    <property type="entry name" value="TRANSPOSASE IS200-LIKE DOMAIN-CONTAINING PROTEIN"/>
    <property type="match status" value="1"/>
</dbReference>
<protein>
    <submittedName>
        <fullName evidence="2">Transposase</fullName>
    </submittedName>
</protein>
<evidence type="ECO:0000313" key="3">
    <source>
        <dbReference type="Proteomes" id="UP000254258"/>
    </source>
</evidence>
<sequence>MARFPRFDLACVSQHVIQRGHHGGACFFAPADYSCYLTHLLHATQRWECAVHAYVLMENHVHLLVTPSRVGTLGNVMQAISRNYVAYFNAKYQRMGALWDGRYKSCLVDADYLLTCQRYIELNPVRAGKAGESSGYPWSSYGCNGLGIDDAIVMPHARYVALGRSTEERMRAYRQLFAADIEPRVMRDIRMYIQQQRALGSPAFQAWVTSVVGRYAGARPAHRPRRGVELVQHGDAECGVTLPAMPSTAVAPDPIVR</sequence>
<dbReference type="Proteomes" id="UP000254258">
    <property type="component" value="Unassembled WGS sequence"/>
</dbReference>
<reference evidence="2 3" key="1">
    <citation type="submission" date="2018-07" db="EMBL/GenBank/DDBJ databases">
        <title>Dyella monticola sp. nov. and Dyella psychrodurans sp. nov. isolated from monsoon evergreen broad-leaved forest soil of Dinghu Mountain, China.</title>
        <authorList>
            <person name="Gao Z."/>
            <person name="Qiu L."/>
        </authorList>
    </citation>
    <scope>NUCLEOTIDE SEQUENCE [LARGE SCALE GENOMIC DNA]</scope>
    <source>
        <strain evidence="2 3">4G-K06</strain>
    </source>
</reference>
<comment type="caution">
    <text evidence="2">The sequence shown here is derived from an EMBL/GenBank/DDBJ whole genome shotgun (WGS) entry which is preliminary data.</text>
</comment>
<dbReference type="AlphaFoldDB" id="A0A370X9G2"/>
<dbReference type="InterPro" id="IPR036515">
    <property type="entry name" value="Transposase_17_sf"/>
</dbReference>
<dbReference type="SMART" id="SM01321">
    <property type="entry name" value="Y1_Tnp"/>
    <property type="match status" value="1"/>
</dbReference>
<dbReference type="OrthoDB" id="9814067at2"/>
<dbReference type="EMBL" id="QRBE01000001">
    <property type="protein sequence ID" value="RDS84942.1"/>
    <property type="molecule type" value="Genomic_DNA"/>
</dbReference>
<gene>
    <name evidence="2" type="ORF">DWU98_03065</name>
</gene>